<evidence type="ECO:0000313" key="6">
    <source>
        <dbReference type="Proteomes" id="UP001143545"/>
    </source>
</evidence>
<dbReference type="Gene3D" id="2.40.170.20">
    <property type="entry name" value="TonB-dependent receptor, beta-barrel domain"/>
    <property type="match status" value="2"/>
</dbReference>
<accession>A0A9W6B6R1</accession>
<keyword evidence="2" id="KW-0472">Membrane</keyword>
<feature type="signal peptide" evidence="4">
    <location>
        <begin position="1"/>
        <end position="19"/>
    </location>
</feature>
<sequence>MKKRLAFLLLTLFTTIVFAQSGVLTGTVVDSQGKEPLPSVSVTVEGTTLSVSTNENGTFTINDVPTGEVVLVISTEGFLVNTLTIKMPEQGLDLGMVFLEKDLKEEQANNLISLTESNLTDEGNGADVTSGILQASRDTYLNAAAFDFSPSFFRVRGLNTDHGKVLLNGIEMNKLYNGRPLWTNWGGLNDVTRDQEFSNGLTPSNYSFGGLIGTTNINLRASKYRPGVRVAYSNSNRSYANRAMATYSSGLMESGWAYTVAATRRWGNEGFNQGTFYNANSFFTAVEYQFNDKHSLNFTAMYAPNRRGKSSPNTQEVFDLKGIDYNEYWGYQDGEKRNSRVKDVQEPIFMLNHYWNISENTSLNTNVAYQFGKIGNSRIDYNGSRLNEEGIPVGGGSNPSPTYYQKLPSFWLGLDEGPNYTRAYLAEQEFLNNGQINWNDLYASNYNHDEPYSSYVLYEDRTDDKLFTANTIFKSDISENIILNASATYKHLKSENFAEVIDLLGGKYYLDVDTYAESGHIENPDESDYLDVIQNNLLNRNRTVAQGDKFKYNYNIYSDVVEAFTQVQFKYNKVDFYIGSNVTQTTYQREGLYQTGTFLDNSLGKGEKLTFNGYGAKGGLTYKITGRHLLDFNAGYIKRAPNIRNTYSNARENQNIVDGIKEELITSFDFSYILRLPKVKARLTGYYNTIEDASEISFYYAEGVSFSTTVQSDSNAFIQEVLTDIDTRNIGAEIGIEAQVTPTIKLKGAGSFMESVYKNNPSLYLTDDSGNKSQTYISYLKNYKVATGPQRAFSAGFEYNDPDYWWIGATANFFSNAYIDVSPLPRTSNFYTNNDGQVYNDYDATIAEELLKQEKFNSYMTVNLIGGKSWRINYKYYIGFFASINNLFNEEYKTGGFEQGRNANYRSLKEDKARSTPIFGSKYWYGYGTTYFLNVYFRF</sequence>
<protein>
    <submittedName>
        <fullName evidence="5">TonB-dependent receptor</fullName>
    </submittedName>
</protein>
<dbReference type="Proteomes" id="UP001143545">
    <property type="component" value="Unassembled WGS sequence"/>
</dbReference>
<evidence type="ECO:0000256" key="2">
    <source>
        <dbReference type="ARBA" id="ARBA00023136"/>
    </source>
</evidence>
<dbReference type="SUPFAM" id="SSF56935">
    <property type="entry name" value="Porins"/>
    <property type="match status" value="1"/>
</dbReference>
<evidence type="ECO:0000256" key="3">
    <source>
        <dbReference type="ARBA" id="ARBA00023237"/>
    </source>
</evidence>
<dbReference type="Pfam" id="PF13715">
    <property type="entry name" value="CarbopepD_reg_2"/>
    <property type="match status" value="1"/>
</dbReference>
<organism evidence="5 6">
    <name type="scientific">Neptunitalea chrysea</name>
    <dbReference type="NCBI Taxonomy" id="1647581"/>
    <lineage>
        <taxon>Bacteria</taxon>
        <taxon>Pseudomonadati</taxon>
        <taxon>Bacteroidota</taxon>
        <taxon>Flavobacteriia</taxon>
        <taxon>Flavobacteriales</taxon>
        <taxon>Flavobacteriaceae</taxon>
        <taxon>Neptunitalea</taxon>
    </lineage>
</organism>
<dbReference type="InterPro" id="IPR036942">
    <property type="entry name" value="Beta-barrel_TonB_sf"/>
</dbReference>
<evidence type="ECO:0000256" key="4">
    <source>
        <dbReference type="SAM" id="SignalP"/>
    </source>
</evidence>
<reference evidence="5" key="1">
    <citation type="submission" date="2022-07" db="EMBL/GenBank/DDBJ databases">
        <title>Taxonomy of Novel Oxalotrophic and Methylotrophic Bacteria.</title>
        <authorList>
            <person name="Sahin N."/>
            <person name="Tani A."/>
        </authorList>
    </citation>
    <scope>NUCLEOTIDE SEQUENCE</scope>
    <source>
        <strain evidence="5">AM327</strain>
    </source>
</reference>
<name>A0A9W6B6R1_9FLAO</name>
<feature type="chain" id="PRO_5040973366" evidence="4">
    <location>
        <begin position="20"/>
        <end position="939"/>
    </location>
</feature>
<evidence type="ECO:0000313" key="5">
    <source>
        <dbReference type="EMBL" id="GLB52605.1"/>
    </source>
</evidence>
<dbReference type="GO" id="GO:0009279">
    <property type="term" value="C:cell outer membrane"/>
    <property type="evidence" value="ECO:0007669"/>
    <property type="project" value="UniProtKB-SubCell"/>
</dbReference>
<keyword evidence="6" id="KW-1185">Reference proteome</keyword>
<keyword evidence="4" id="KW-0732">Signal</keyword>
<dbReference type="Gene3D" id="2.60.40.1120">
    <property type="entry name" value="Carboxypeptidase-like, regulatory domain"/>
    <property type="match status" value="1"/>
</dbReference>
<gene>
    <name evidence="5" type="ORF">NBRC110019_16450</name>
</gene>
<dbReference type="RefSeq" id="WP_281753992.1">
    <property type="nucleotide sequence ID" value="NZ_BRVP01000010.1"/>
</dbReference>
<evidence type="ECO:0000256" key="1">
    <source>
        <dbReference type="ARBA" id="ARBA00004442"/>
    </source>
</evidence>
<dbReference type="EMBL" id="BRVP01000010">
    <property type="protein sequence ID" value="GLB52605.1"/>
    <property type="molecule type" value="Genomic_DNA"/>
</dbReference>
<proteinExistence type="predicted"/>
<dbReference type="AlphaFoldDB" id="A0A9W6B6R1"/>
<dbReference type="InterPro" id="IPR008969">
    <property type="entry name" value="CarboxyPept-like_regulatory"/>
</dbReference>
<dbReference type="SUPFAM" id="SSF49464">
    <property type="entry name" value="Carboxypeptidase regulatory domain-like"/>
    <property type="match status" value="1"/>
</dbReference>
<keyword evidence="5" id="KW-0675">Receptor</keyword>
<keyword evidence="3" id="KW-0998">Cell outer membrane</keyword>
<comment type="subcellular location">
    <subcellularLocation>
        <location evidence="1">Cell outer membrane</location>
    </subcellularLocation>
</comment>
<comment type="caution">
    <text evidence="5">The sequence shown here is derived from an EMBL/GenBank/DDBJ whole genome shotgun (WGS) entry which is preliminary data.</text>
</comment>